<evidence type="ECO:0000259" key="1">
    <source>
        <dbReference type="PROSITE" id="PS50041"/>
    </source>
</evidence>
<evidence type="ECO:0000313" key="2">
    <source>
        <dbReference type="Proteomes" id="UP000887540"/>
    </source>
</evidence>
<dbReference type="PROSITE" id="PS50041">
    <property type="entry name" value="C_TYPE_LECTIN_2"/>
    <property type="match status" value="1"/>
</dbReference>
<dbReference type="WBParaSite" id="ACRNAN_scaffold10092.g26147.t1">
    <property type="protein sequence ID" value="ACRNAN_scaffold10092.g26147.t1"/>
    <property type="gene ID" value="ACRNAN_scaffold10092.g26147"/>
</dbReference>
<dbReference type="SUPFAM" id="SSF56436">
    <property type="entry name" value="C-type lectin-like"/>
    <property type="match status" value="1"/>
</dbReference>
<accession>A0A914CFF2</accession>
<dbReference type="InterPro" id="IPR016187">
    <property type="entry name" value="CTDL_fold"/>
</dbReference>
<keyword evidence="2" id="KW-1185">Reference proteome</keyword>
<dbReference type="Proteomes" id="UP000887540">
    <property type="component" value="Unplaced"/>
</dbReference>
<name>A0A914CFF2_9BILA</name>
<dbReference type="PANTHER" id="PTHR22803">
    <property type="entry name" value="MANNOSE, PHOSPHOLIPASE, LECTIN RECEPTOR RELATED"/>
    <property type="match status" value="1"/>
</dbReference>
<dbReference type="Pfam" id="PF00059">
    <property type="entry name" value="Lectin_C"/>
    <property type="match status" value="1"/>
</dbReference>
<proteinExistence type="predicted"/>
<dbReference type="Gene3D" id="3.10.100.10">
    <property type="entry name" value="Mannose-Binding Protein A, subunit A"/>
    <property type="match status" value="1"/>
</dbReference>
<evidence type="ECO:0000313" key="3">
    <source>
        <dbReference type="WBParaSite" id="ACRNAN_scaffold10092.g26147.t1"/>
    </source>
</evidence>
<sequence length="100" mass="11354">MSTNLIHKESVKVKPCYYFWLGLKLKNKIPKIWTDGTTVDFGKTDMTPWDKGEPNNANPQENCVVMYGYSEALGKWNDLSCDKVDEWEAISGMVCKTVAT</sequence>
<reference evidence="3" key="1">
    <citation type="submission" date="2022-11" db="UniProtKB">
        <authorList>
            <consortium name="WormBaseParasite"/>
        </authorList>
    </citation>
    <scope>IDENTIFICATION</scope>
</reference>
<dbReference type="InterPro" id="IPR050111">
    <property type="entry name" value="C-type_lectin/snaclec_domain"/>
</dbReference>
<organism evidence="2 3">
    <name type="scientific">Acrobeloides nanus</name>
    <dbReference type="NCBI Taxonomy" id="290746"/>
    <lineage>
        <taxon>Eukaryota</taxon>
        <taxon>Metazoa</taxon>
        <taxon>Ecdysozoa</taxon>
        <taxon>Nematoda</taxon>
        <taxon>Chromadorea</taxon>
        <taxon>Rhabditida</taxon>
        <taxon>Tylenchina</taxon>
        <taxon>Cephalobomorpha</taxon>
        <taxon>Cephaloboidea</taxon>
        <taxon>Cephalobidae</taxon>
        <taxon>Acrobeloides</taxon>
    </lineage>
</organism>
<dbReference type="InterPro" id="IPR016186">
    <property type="entry name" value="C-type_lectin-like/link_sf"/>
</dbReference>
<feature type="domain" description="C-type lectin" evidence="1">
    <location>
        <begin position="18"/>
        <end position="83"/>
    </location>
</feature>
<dbReference type="InterPro" id="IPR001304">
    <property type="entry name" value="C-type_lectin-like"/>
</dbReference>
<dbReference type="AlphaFoldDB" id="A0A914CFF2"/>
<protein>
    <submittedName>
        <fullName evidence="3">C-type lectin domain-containing protein</fullName>
    </submittedName>
</protein>